<evidence type="ECO:0000313" key="4">
    <source>
        <dbReference type="Proteomes" id="UP000237000"/>
    </source>
</evidence>
<feature type="coiled-coil region" evidence="1">
    <location>
        <begin position="239"/>
        <end position="298"/>
    </location>
</feature>
<feature type="coiled-coil region" evidence="1">
    <location>
        <begin position="149"/>
        <end position="183"/>
    </location>
</feature>
<dbReference type="Proteomes" id="UP000237000">
    <property type="component" value="Unassembled WGS sequence"/>
</dbReference>
<comment type="caution">
    <text evidence="3">The sequence shown here is derived from an EMBL/GenBank/DDBJ whole genome shotgun (WGS) entry which is preliminary data.</text>
</comment>
<proteinExistence type="predicted"/>
<sequence>MSHSGWPCSRAPSHRRNYANSRRRRTRPAPSTPLLRWDPSAAVRGGSSPAPEASGAVRLSARKLAAGLWQLRFKEISFGGGAADPLFRGPTRDRFGPQLESSLPHPNCVAKTTTKGGDRGCSKTSDDVYYIFSHQKLLTRKQSTRPSMISALQAELAQSRSRVRELESKKLSLRKRVKQLLNKLQEERMIPWRRIEQRRNCAAIEDLTGEIIKERKSRRKMEILNTKLVDHLADVKLCAEQLIRDYEEERKKRELVEEVCEKLAQRIGEDKAEVERLKMEYVKVREELEEERKMLQLAEVWREERVQMKLVDAKLALEDKYSKMNTLITELEAFLRSASGSLNGRELREAETILKEAVKSLNIRDIMEEFTYVPPQSNDIFSIMKELRECEGSEREIGPCNSPSRGSHDSKMASDEINGLEKHLVLMYSNYLSDYNSVIDEDAAACDAASHAEDQSSCPSPERSNSSLMRVNHSNKNVLCNRPDCDEEAGQLCSPSAETSQVSVPTKKTKQNSSSHPRIRRSDDCDRIYKIVSSEGHRRLLDGTMSNFETSSPVRHSSEHKLGRRAQWISASLANPHITRGMKGRIEWPRAIQKNVSKAKLSEATIESHKAQLRHILKPKT</sequence>
<dbReference type="OrthoDB" id="1927957at2759"/>
<reference evidence="4" key="1">
    <citation type="submission" date="2016-06" db="EMBL/GenBank/DDBJ databases">
        <title>Parallel loss of symbiosis genes in relatives of nitrogen-fixing non-legume Parasponia.</title>
        <authorList>
            <person name="Van Velzen R."/>
            <person name="Holmer R."/>
            <person name="Bu F."/>
            <person name="Rutten L."/>
            <person name="Van Zeijl A."/>
            <person name="Liu W."/>
            <person name="Santuari L."/>
            <person name="Cao Q."/>
            <person name="Sharma T."/>
            <person name="Shen D."/>
            <person name="Roswanjaya Y."/>
            <person name="Wardhani T."/>
            <person name="Kalhor M.S."/>
            <person name="Jansen J."/>
            <person name="Van den Hoogen J."/>
            <person name="Gungor B."/>
            <person name="Hartog M."/>
            <person name="Hontelez J."/>
            <person name="Verver J."/>
            <person name="Yang W.-C."/>
            <person name="Schijlen E."/>
            <person name="Repin R."/>
            <person name="Schilthuizen M."/>
            <person name="Schranz E."/>
            <person name="Heidstra R."/>
            <person name="Miyata K."/>
            <person name="Fedorova E."/>
            <person name="Kohlen W."/>
            <person name="Bisseling T."/>
            <person name="Smit S."/>
            <person name="Geurts R."/>
        </authorList>
    </citation>
    <scope>NUCLEOTIDE SEQUENCE [LARGE SCALE GENOMIC DNA]</scope>
    <source>
        <strain evidence="4">cv. RG33-2</strain>
    </source>
</reference>
<feature type="region of interest" description="Disordered" evidence="2">
    <location>
        <begin position="1"/>
        <end position="55"/>
    </location>
</feature>
<dbReference type="AlphaFoldDB" id="A0A2P5EES2"/>
<gene>
    <name evidence="3" type="ORF">TorRG33x02_201610</name>
</gene>
<dbReference type="InParanoid" id="A0A2P5EES2"/>
<keyword evidence="1" id="KW-0175">Coiled coil</keyword>
<accession>A0A2P5EES2</accession>
<feature type="compositionally biased region" description="Basic residues" evidence="2">
    <location>
        <begin position="12"/>
        <end position="27"/>
    </location>
</feature>
<evidence type="ECO:0000256" key="1">
    <source>
        <dbReference type="SAM" id="Coils"/>
    </source>
</evidence>
<protein>
    <submittedName>
        <fullName evidence="3">Actin cytoskeleton-regulatory complex pan-like protein</fullName>
    </submittedName>
</protein>
<evidence type="ECO:0000313" key="3">
    <source>
        <dbReference type="EMBL" id="PON84041.1"/>
    </source>
</evidence>
<dbReference type="PANTHER" id="PTHR31071:SF2">
    <property type="entry name" value="ACTIN CYTOSKELETON-REGULATORY COMPLEX PAN-LIKE PROTEIN"/>
    <property type="match status" value="1"/>
</dbReference>
<name>A0A2P5EES2_TREOI</name>
<dbReference type="PANTHER" id="PTHR31071">
    <property type="entry name" value="GB|AAF24581.1"/>
    <property type="match status" value="1"/>
</dbReference>
<keyword evidence="4" id="KW-1185">Reference proteome</keyword>
<evidence type="ECO:0000256" key="2">
    <source>
        <dbReference type="SAM" id="MobiDB-lite"/>
    </source>
</evidence>
<dbReference type="STRING" id="63057.A0A2P5EES2"/>
<feature type="region of interest" description="Disordered" evidence="2">
    <location>
        <begin position="495"/>
        <end position="520"/>
    </location>
</feature>
<dbReference type="EMBL" id="JXTC01000169">
    <property type="protein sequence ID" value="PON84041.1"/>
    <property type="molecule type" value="Genomic_DNA"/>
</dbReference>
<feature type="compositionally biased region" description="Polar residues" evidence="2">
    <location>
        <begin position="495"/>
        <end position="516"/>
    </location>
</feature>
<dbReference type="InterPro" id="IPR043424">
    <property type="entry name" value="BLT-like"/>
</dbReference>
<organism evidence="3 4">
    <name type="scientific">Trema orientale</name>
    <name type="common">Charcoal tree</name>
    <name type="synonym">Celtis orientalis</name>
    <dbReference type="NCBI Taxonomy" id="63057"/>
    <lineage>
        <taxon>Eukaryota</taxon>
        <taxon>Viridiplantae</taxon>
        <taxon>Streptophyta</taxon>
        <taxon>Embryophyta</taxon>
        <taxon>Tracheophyta</taxon>
        <taxon>Spermatophyta</taxon>
        <taxon>Magnoliopsida</taxon>
        <taxon>eudicotyledons</taxon>
        <taxon>Gunneridae</taxon>
        <taxon>Pentapetalae</taxon>
        <taxon>rosids</taxon>
        <taxon>fabids</taxon>
        <taxon>Rosales</taxon>
        <taxon>Cannabaceae</taxon>
        <taxon>Trema</taxon>
    </lineage>
</organism>